<proteinExistence type="predicted"/>
<gene>
    <name evidence="3" type="ORF">H8B06_10430</name>
</gene>
<accession>A0ABR7YPH5</accession>
<evidence type="ECO:0008006" key="5">
    <source>
        <dbReference type="Google" id="ProtNLM"/>
    </source>
</evidence>
<keyword evidence="4" id="KW-1185">Reference proteome</keyword>
<feature type="compositionally biased region" description="Pro residues" evidence="1">
    <location>
        <begin position="266"/>
        <end position="275"/>
    </location>
</feature>
<keyword evidence="2" id="KW-0732">Signal</keyword>
<dbReference type="Proteomes" id="UP000602759">
    <property type="component" value="Unassembled WGS sequence"/>
</dbReference>
<comment type="caution">
    <text evidence="3">The sequence shown here is derived from an EMBL/GenBank/DDBJ whole genome shotgun (WGS) entry which is preliminary data.</text>
</comment>
<evidence type="ECO:0000313" key="4">
    <source>
        <dbReference type="Proteomes" id="UP000602759"/>
    </source>
</evidence>
<feature type="signal peptide" evidence="2">
    <location>
        <begin position="1"/>
        <end position="22"/>
    </location>
</feature>
<evidence type="ECO:0000256" key="1">
    <source>
        <dbReference type="SAM" id="MobiDB-lite"/>
    </source>
</evidence>
<evidence type="ECO:0000256" key="2">
    <source>
        <dbReference type="SAM" id="SignalP"/>
    </source>
</evidence>
<dbReference type="EMBL" id="JACOIK010000006">
    <property type="protein sequence ID" value="MBD1433244.1"/>
    <property type="molecule type" value="Genomic_DNA"/>
</dbReference>
<evidence type="ECO:0000313" key="3">
    <source>
        <dbReference type="EMBL" id="MBD1433244.1"/>
    </source>
</evidence>
<protein>
    <recommendedName>
        <fullName evidence="5">DUF4105 domain-containing protein</fullName>
    </recommendedName>
</protein>
<name>A0ABR7YPH5_9SPHI</name>
<feature type="chain" id="PRO_5047130629" description="DUF4105 domain-containing protein" evidence="2">
    <location>
        <begin position="23"/>
        <end position="530"/>
    </location>
</feature>
<feature type="region of interest" description="Disordered" evidence="1">
    <location>
        <begin position="257"/>
        <end position="278"/>
    </location>
</feature>
<organism evidence="3 4">
    <name type="scientific">Sphingobacterium micropteri</name>
    <dbReference type="NCBI Taxonomy" id="2763501"/>
    <lineage>
        <taxon>Bacteria</taxon>
        <taxon>Pseudomonadati</taxon>
        <taxon>Bacteroidota</taxon>
        <taxon>Sphingobacteriia</taxon>
        <taxon>Sphingobacteriales</taxon>
        <taxon>Sphingobacteriaceae</taxon>
        <taxon>Sphingobacterium</taxon>
    </lineage>
</organism>
<dbReference type="RefSeq" id="WP_190994208.1">
    <property type="nucleotide sequence ID" value="NZ_JACOIK010000006.1"/>
</dbReference>
<reference evidence="3 4" key="1">
    <citation type="submission" date="2020-08" db="EMBL/GenBank/DDBJ databases">
        <title>Sphingobacterium sp. DN00404 isolated from aquaculture water.</title>
        <authorList>
            <person name="Zhang M."/>
        </authorList>
    </citation>
    <scope>NUCLEOTIDE SEQUENCE [LARGE SCALE GENOMIC DNA]</scope>
    <source>
        <strain evidence="3 4">DN00404</strain>
    </source>
</reference>
<sequence length="530" mass="58490">MKRNLIFVKVLLLSLALASLHACQKDFVQSSETEVSEEEFTLATAKQHFRSLDKRLAKENPVLADPKSSELVWSRSYVEHRAQVDFAEIPLVAKRKRVKLYNFPQDSLKYEPDPSVGELSVQRLLFYKGKDGEIMERIVTYIPDKEYLIRRKMEMGLNTIKKMQSNFSGYMEYRTLENRVTKILRLKDGRVVRKYIPRQSVIAKKTTSNPSSEPIVSSRGCHTTCFPIFDYVCDSYVVEEEIIVECINQQVGQDCDTYCDPDPDPDPNPNPNPTDPEPEYYDCNGVRNGSAYTAECGCIGGNTGISECVDASIPDDAELIGQENPEVNPEDYTDCFGNISNTGASFKVTAYVLEPNPGTNDFFGTNSVGHVAIGLTKTGGNGQSITQVLGFYPEGANIFKEYTGPSKIVDNGDSDDLMPYTIKMDFDMGNNAAAFQNILNKVNTPPATYHALTNNCVRYVYEACQAGGLAVPFQMSTIYMSTTPFSPPVPVSAYTPAGMAQAMRGAMAGGNTNISTANNVDVPTSHGPCN</sequence>